<dbReference type="AlphaFoldDB" id="A0A3M7THM4"/>
<organism evidence="2 3">
    <name type="scientific">Chryseobacterium nematophagum</name>
    <dbReference type="NCBI Taxonomy" id="2305228"/>
    <lineage>
        <taxon>Bacteria</taxon>
        <taxon>Pseudomonadati</taxon>
        <taxon>Bacteroidota</taxon>
        <taxon>Flavobacteriia</taxon>
        <taxon>Flavobacteriales</taxon>
        <taxon>Weeksellaceae</taxon>
        <taxon>Chryseobacterium group</taxon>
        <taxon>Chryseobacterium</taxon>
    </lineage>
</organism>
<dbReference type="GO" id="GO:0005829">
    <property type="term" value="C:cytosol"/>
    <property type="evidence" value="ECO:0007669"/>
    <property type="project" value="TreeGrafter"/>
</dbReference>
<dbReference type="EMBL" id="QWIU01000002">
    <property type="protein sequence ID" value="RNA63063.1"/>
    <property type="molecule type" value="Genomic_DNA"/>
</dbReference>
<evidence type="ECO:0000313" key="3">
    <source>
        <dbReference type="Proteomes" id="UP000278775"/>
    </source>
</evidence>
<feature type="domain" description="MbtH-like" evidence="1">
    <location>
        <begin position="1"/>
        <end position="48"/>
    </location>
</feature>
<dbReference type="OrthoDB" id="7584480at2"/>
<dbReference type="Proteomes" id="UP000278775">
    <property type="component" value="Unassembled WGS sequence"/>
</dbReference>
<dbReference type="GO" id="GO:0019290">
    <property type="term" value="P:siderophore biosynthetic process"/>
    <property type="evidence" value="ECO:0007669"/>
    <property type="project" value="TreeGrafter"/>
</dbReference>
<name>A0A3M7THM4_9FLAO</name>
<dbReference type="PANTHER" id="PTHR38444">
    <property type="entry name" value="ENTEROBACTIN BIOSYNTHESIS PROTEIN YBDZ"/>
    <property type="match status" value="1"/>
</dbReference>
<comment type="caution">
    <text evidence="2">The sequence shown here is derived from an EMBL/GenBank/DDBJ whole genome shotgun (WGS) entry which is preliminary data.</text>
</comment>
<sequence>MNTELTYHVVINEEEQYSIWPTHKETPKGWSVVGKEGSKSTCLDFINNEWKDMRPSSLRKKLLEK</sequence>
<evidence type="ECO:0000313" key="2">
    <source>
        <dbReference type="EMBL" id="RNA63063.1"/>
    </source>
</evidence>
<dbReference type="SUPFAM" id="SSF160582">
    <property type="entry name" value="MbtH-like"/>
    <property type="match status" value="1"/>
</dbReference>
<dbReference type="Gene3D" id="3.90.820.10">
    <property type="entry name" value="Structural Genomics, Unknown Function 30-nov-00 1gh9 Mol_id"/>
    <property type="match status" value="1"/>
</dbReference>
<dbReference type="InterPro" id="IPR037407">
    <property type="entry name" value="MLP_fam"/>
</dbReference>
<reference evidence="2 3" key="1">
    <citation type="submission" date="2018-08" db="EMBL/GenBank/DDBJ databases">
        <title>Chryseobacterium nematophagum: a novel matrix digesting pathogen of nematodes.</title>
        <authorList>
            <person name="Page A."/>
            <person name="Roberts M."/>
            <person name="Felix M.-A."/>
            <person name="Weir W."/>
        </authorList>
    </citation>
    <scope>NUCLEOTIDE SEQUENCE [LARGE SCALE GENOMIC DNA]</scope>
    <source>
        <strain evidence="2 3">JUb129</strain>
    </source>
</reference>
<evidence type="ECO:0000259" key="1">
    <source>
        <dbReference type="SMART" id="SM00923"/>
    </source>
</evidence>
<dbReference type="RefSeq" id="WP_122637057.1">
    <property type="nucleotide sequence ID" value="NZ_QWIU01000002.1"/>
</dbReference>
<gene>
    <name evidence="2" type="ORF">D1631_14550</name>
</gene>
<dbReference type="SMART" id="SM00923">
    <property type="entry name" value="MbtH"/>
    <property type="match status" value="1"/>
</dbReference>
<accession>A0A3M7THM4</accession>
<dbReference type="PANTHER" id="PTHR38444:SF1">
    <property type="entry name" value="ENTEROBACTIN BIOSYNTHESIS PROTEIN YBDZ"/>
    <property type="match status" value="1"/>
</dbReference>
<protein>
    <submittedName>
        <fullName evidence="2">MbtH family protein</fullName>
    </submittedName>
</protein>
<dbReference type="InterPro" id="IPR038020">
    <property type="entry name" value="MbtH-like_sf"/>
</dbReference>
<dbReference type="Pfam" id="PF03621">
    <property type="entry name" value="MbtH"/>
    <property type="match status" value="1"/>
</dbReference>
<dbReference type="InterPro" id="IPR005153">
    <property type="entry name" value="MbtH-like_dom"/>
</dbReference>
<proteinExistence type="predicted"/>